<dbReference type="Proteomes" id="UP000028135">
    <property type="component" value="Unassembled WGS sequence"/>
</dbReference>
<feature type="domain" description="Rieske" evidence="17">
    <location>
        <begin position="56"/>
        <end position="163"/>
    </location>
</feature>
<dbReference type="SUPFAM" id="SSF55961">
    <property type="entry name" value="Bet v1-like"/>
    <property type="match status" value="1"/>
</dbReference>
<dbReference type="InterPro" id="IPR036922">
    <property type="entry name" value="Rieske_2Fe-2S_sf"/>
</dbReference>
<comment type="similarity">
    <text evidence="13">Belongs to the cholesterol 7-desaturase family.</text>
</comment>
<dbReference type="InterPro" id="IPR045605">
    <property type="entry name" value="KshA-like_C"/>
</dbReference>
<comment type="pathway">
    <text evidence="12">Steroid hormone biosynthesis; dafachronic acid biosynthesis.</text>
</comment>
<evidence type="ECO:0000256" key="1">
    <source>
        <dbReference type="ARBA" id="ARBA00001962"/>
    </source>
</evidence>
<keyword evidence="5" id="KW-0001">2Fe-2S</keyword>
<evidence type="ECO:0000256" key="8">
    <source>
        <dbReference type="ARBA" id="ARBA00023002"/>
    </source>
</evidence>
<dbReference type="Pfam" id="PF19298">
    <property type="entry name" value="KshA_C"/>
    <property type="match status" value="1"/>
</dbReference>
<proteinExistence type="inferred from homology"/>
<dbReference type="GO" id="GO:0005737">
    <property type="term" value="C:cytoplasm"/>
    <property type="evidence" value="ECO:0007669"/>
    <property type="project" value="TreeGrafter"/>
</dbReference>
<dbReference type="Pfam" id="PF00355">
    <property type="entry name" value="Rieske"/>
    <property type="match status" value="1"/>
</dbReference>
<protein>
    <recommendedName>
        <fullName evidence="14">cholesterol 7-desaturase</fullName>
        <ecNumber evidence="14">1.14.19.21</ecNumber>
    </recommendedName>
</protein>
<keyword evidence="10" id="KW-0411">Iron-sulfur</keyword>
<dbReference type="Gene3D" id="3.90.380.10">
    <property type="entry name" value="Naphthalene 1,2-dioxygenase Alpha Subunit, Chain A, domain 1"/>
    <property type="match status" value="1"/>
</dbReference>
<dbReference type="PROSITE" id="PS51296">
    <property type="entry name" value="RIESKE"/>
    <property type="match status" value="1"/>
</dbReference>
<name>A0A8E0WWC7_9SPHN</name>
<dbReference type="GO" id="GO:0051537">
    <property type="term" value="F:2 iron, 2 sulfur cluster binding"/>
    <property type="evidence" value="ECO:0007669"/>
    <property type="project" value="UniProtKB-KW"/>
</dbReference>
<keyword evidence="7" id="KW-1133">Transmembrane helix</keyword>
<dbReference type="SUPFAM" id="SSF50022">
    <property type="entry name" value="ISP domain"/>
    <property type="match status" value="1"/>
</dbReference>
<evidence type="ECO:0000256" key="10">
    <source>
        <dbReference type="ARBA" id="ARBA00023014"/>
    </source>
</evidence>
<comment type="catalytic activity">
    <reaction evidence="16">
        <text>cholesterol + NADPH + O2 + H(+) = 7-dehydrocholesterol + NADP(+) + 2 H2O</text>
        <dbReference type="Rhea" id="RHEA:45024"/>
        <dbReference type="ChEBI" id="CHEBI:15377"/>
        <dbReference type="ChEBI" id="CHEBI:15378"/>
        <dbReference type="ChEBI" id="CHEBI:15379"/>
        <dbReference type="ChEBI" id="CHEBI:16113"/>
        <dbReference type="ChEBI" id="CHEBI:17759"/>
        <dbReference type="ChEBI" id="CHEBI:57783"/>
        <dbReference type="ChEBI" id="CHEBI:58349"/>
        <dbReference type="EC" id="1.14.19.21"/>
    </reaction>
    <physiologicalReaction direction="left-to-right" evidence="16">
        <dbReference type="Rhea" id="RHEA:45025"/>
    </physiologicalReaction>
</comment>
<dbReference type="GO" id="GO:0046872">
    <property type="term" value="F:metal ion binding"/>
    <property type="evidence" value="ECO:0007669"/>
    <property type="project" value="UniProtKB-KW"/>
</dbReference>
<dbReference type="GO" id="GO:0016020">
    <property type="term" value="C:membrane"/>
    <property type="evidence" value="ECO:0007669"/>
    <property type="project" value="UniProtKB-SubCell"/>
</dbReference>
<sequence length="368" mass="41016">MTERTAAPAGDAHQTATRKHMETLAGEDLVAWRMADEGGRDSPDSRNLQDEFPMGWYNISYSDEIAVGQVKPVRYFAQDLALWRGEDGQARVTSAYCAHYGANMAVGGVVHGNLLECPFHAWRWEGDGSCREIPYARVIPPQAKRPGCIPGWPVVEVNGMIMVWYHSQGAPPQWQPMVFPEVGQEGWTPFRKYQWHVFTALENMADNAVDVSHFKYVHGATTVPTYEFSFDGISRVITAYLKLQTPKGLIDGKIESLTYGPGQGFVRFSGLTETILVTGTAPVERDKTHSRFAFSQPIGEAEGPRAGLAKALVKDIVRQFDQDKVILDKHLRMDPPLVCDGDGPFGRNRVFYSQFYANKQPPHIKGVA</sequence>
<evidence type="ECO:0000256" key="5">
    <source>
        <dbReference type="ARBA" id="ARBA00022714"/>
    </source>
</evidence>
<reference evidence="18 19" key="1">
    <citation type="submission" date="2014-05" db="EMBL/GenBank/DDBJ databases">
        <title>Genome Announcement of Sphingobium lucknowense F2.</title>
        <authorList>
            <person name="Lal R."/>
            <person name="Negi V."/>
            <person name="Lata P."/>
            <person name="Sangwan N."/>
            <person name="Gupta S.K."/>
            <person name="Rao D.L.N."/>
            <person name="Das S."/>
        </authorList>
    </citation>
    <scope>NUCLEOTIDE SEQUENCE [LARGE SCALE GENOMIC DNA]</scope>
    <source>
        <strain evidence="18 19">F2</strain>
    </source>
</reference>
<dbReference type="PANTHER" id="PTHR21266:SF32">
    <property type="entry name" value="CHOLESTEROL 7-DESATURASE NVD"/>
    <property type="match status" value="1"/>
</dbReference>
<organism evidence="18 19">
    <name type="scientific">Sphingobium indicum F2</name>
    <dbReference type="NCBI Taxonomy" id="1450518"/>
    <lineage>
        <taxon>Bacteria</taxon>
        <taxon>Pseudomonadati</taxon>
        <taxon>Pseudomonadota</taxon>
        <taxon>Alphaproteobacteria</taxon>
        <taxon>Sphingomonadales</taxon>
        <taxon>Sphingomonadaceae</taxon>
        <taxon>Sphingobium</taxon>
    </lineage>
</organism>
<comment type="caution">
    <text evidence="18">The sequence shown here is derived from an EMBL/GenBank/DDBJ whole genome shotgun (WGS) entry which is preliminary data.</text>
</comment>
<evidence type="ECO:0000256" key="9">
    <source>
        <dbReference type="ARBA" id="ARBA00023004"/>
    </source>
</evidence>
<evidence type="ECO:0000256" key="16">
    <source>
        <dbReference type="ARBA" id="ARBA00049548"/>
    </source>
</evidence>
<evidence type="ECO:0000256" key="2">
    <source>
        <dbReference type="ARBA" id="ARBA00004370"/>
    </source>
</evidence>
<comment type="subcellular location">
    <subcellularLocation>
        <location evidence="2">Membrane</location>
    </subcellularLocation>
</comment>
<evidence type="ECO:0000256" key="14">
    <source>
        <dbReference type="ARBA" id="ARBA00026095"/>
    </source>
</evidence>
<dbReference type="Gene3D" id="2.102.10.10">
    <property type="entry name" value="Rieske [2Fe-2S] iron-sulphur domain"/>
    <property type="match status" value="1"/>
</dbReference>
<dbReference type="InterPro" id="IPR017941">
    <property type="entry name" value="Rieske_2Fe-2S"/>
</dbReference>
<comment type="catalytic activity">
    <reaction evidence="15">
        <text>cholesterol + NADH + O2 + H(+) = 7-dehydrocholesterol + NAD(+) + 2 H2O</text>
        <dbReference type="Rhea" id="RHEA:51644"/>
        <dbReference type="ChEBI" id="CHEBI:15377"/>
        <dbReference type="ChEBI" id="CHEBI:15378"/>
        <dbReference type="ChEBI" id="CHEBI:15379"/>
        <dbReference type="ChEBI" id="CHEBI:16113"/>
        <dbReference type="ChEBI" id="CHEBI:17759"/>
        <dbReference type="ChEBI" id="CHEBI:57540"/>
        <dbReference type="ChEBI" id="CHEBI:57945"/>
        <dbReference type="EC" id="1.14.19.21"/>
    </reaction>
    <physiologicalReaction direction="left-to-right" evidence="15">
        <dbReference type="Rhea" id="RHEA:51645"/>
    </physiologicalReaction>
</comment>
<keyword evidence="11" id="KW-0472">Membrane</keyword>
<evidence type="ECO:0000256" key="12">
    <source>
        <dbReference type="ARBA" id="ARBA00025712"/>
    </source>
</evidence>
<comment type="cofactor">
    <cofactor evidence="1">
        <name>Fe cation</name>
        <dbReference type="ChEBI" id="CHEBI:24875"/>
    </cofactor>
</comment>
<evidence type="ECO:0000256" key="3">
    <source>
        <dbReference type="ARBA" id="ARBA00004972"/>
    </source>
</evidence>
<evidence type="ECO:0000256" key="11">
    <source>
        <dbReference type="ARBA" id="ARBA00023136"/>
    </source>
</evidence>
<dbReference type="GO" id="GO:0170056">
    <property type="term" value="F:cholesterol 7-desaturase [NAD(P)H] activity"/>
    <property type="evidence" value="ECO:0007669"/>
    <property type="project" value="UniProtKB-EC"/>
</dbReference>
<keyword evidence="8" id="KW-0560">Oxidoreductase</keyword>
<accession>A0A8E0WWC7</accession>
<evidence type="ECO:0000256" key="13">
    <source>
        <dbReference type="ARBA" id="ARBA00025729"/>
    </source>
</evidence>
<dbReference type="PANTHER" id="PTHR21266">
    <property type="entry name" value="IRON-SULFUR DOMAIN CONTAINING PROTEIN"/>
    <property type="match status" value="1"/>
</dbReference>
<dbReference type="EMBL" id="JANF02000004">
    <property type="protein sequence ID" value="KER38098.1"/>
    <property type="molecule type" value="Genomic_DNA"/>
</dbReference>
<dbReference type="EC" id="1.14.19.21" evidence="14"/>
<gene>
    <name evidence="18" type="ORF">AL00_01850</name>
</gene>
<keyword evidence="9" id="KW-0408">Iron</keyword>
<evidence type="ECO:0000256" key="4">
    <source>
        <dbReference type="ARBA" id="ARBA00022692"/>
    </source>
</evidence>
<evidence type="ECO:0000313" key="18">
    <source>
        <dbReference type="EMBL" id="KER38098.1"/>
    </source>
</evidence>
<dbReference type="GO" id="GO:0008203">
    <property type="term" value="P:cholesterol metabolic process"/>
    <property type="evidence" value="ECO:0007669"/>
    <property type="project" value="InterPro"/>
</dbReference>
<dbReference type="AlphaFoldDB" id="A0A8E0WWC7"/>
<evidence type="ECO:0000313" key="19">
    <source>
        <dbReference type="Proteomes" id="UP000028135"/>
    </source>
</evidence>
<evidence type="ECO:0000256" key="6">
    <source>
        <dbReference type="ARBA" id="ARBA00022723"/>
    </source>
</evidence>
<evidence type="ECO:0000256" key="15">
    <source>
        <dbReference type="ARBA" id="ARBA00047853"/>
    </source>
</evidence>
<evidence type="ECO:0000256" key="7">
    <source>
        <dbReference type="ARBA" id="ARBA00022989"/>
    </source>
</evidence>
<dbReference type="InterPro" id="IPR050584">
    <property type="entry name" value="Cholesterol_7-desaturase"/>
</dbReference>
<keyword evidence="6" id="KW-0479">Metal-binding</keyword>
<comment type="pathway">
    <text evidence="3">Hormone biosynthesis.</text>
</comment>
<evidence type="ECO:0000259" key="17">
    <source>
        <dbReference type="PROSITE" id="PS51296"/>
    </source>
</evidence>
<keyword evidence="4" id="KW-0812">Transmembrane</keyword>